<accession>A0ABM4RYG5</accession>
<evidence type="ECO:0000313" key="3">
    <source>
        <dbReference type="RefSeq" id="XP_070640593.1"/>
    </source>
</evidence>
<dbReference type="RefSeq" id="XP_070640593.1">
    <property type="nucleotide sequence ID" value="XM_070784492.1"/>
</dbReference>
<name>A0ABM4RYG5_BOSIN</name>
<dbReference type="PANTHER" id="PTHR21856:SF7">
    <property type="entry name" value="FIBROUS SHEATH-INTERACTING PROTEIN 2"/>
    <property type="match status" value="1"/>
</dbReference>
<dbReference type="PANTHER" id="PTHR21856">
    <property type="entry name" value="FIBROUS SHEATH-INTERACTING PROTEIN 2"/>
    <property type="match status" value="1"/>
</dbReference>
<reference evidence="3" key="1">
    <citation type="submission" date="2025-08" db="UniProtKB">
        <authorList>
            <consortium name="RefSeq"/>
        </authorList>
    </citation>
    <scope>IDENTIFICATION</scope>
    <source>
        <tissue evidence="3">Blood</tissue>
    </source>
</reference>
<dbReference type="GeneID" id="139181346"/>
<proteinExistence type="predicted"/>
<evidence type="ECO:0000256" key="1">
    <source>
        <dbReference type="SAM" id="MobiDB-lite"/>
    </source>
</evidence>
<gene>
    <name evidence="3" type="primary">LOC139181346</name>
</gene>
<feature type="compositionally biased region" description="Basic residues" evidence="1">
    <location>
        <begin position="281"/>
        <end position="291"/>
    </location>
</feature>
<feature type="compositionally biased region" description="Basic residues" evidence="1">
    <location>
        <begin position="354"/>
        <end position="364"/>
    </location>
</feature>
<evidence type="ECO:0000313" key="2">
    <source>
        <dbReference type="Proteomes" id="UP001652663"/>
    </source>
</evidence>
<dbReference type="InterPro" id="IPR038891">
    <property type="entry name" value="FSIP2"/>
</dbReference>
<feature type="region of interest" description="Disordered" evidence="1">
    <location>
        <begin position="279"/>
        <end position="298"/>
    </location>
</feature>
<sequence>MDRYLNNCYKAAQAAASKAASRSLTANRKQCGSASQKDPITEVGATDLLDLPLGVKLPVIPGSNNVFYTTNLGEKLYQPTSDFNLFDPYCQLLQTDYNSLHDPHLKSYYRRKDILRRLKKGGYITSNNKVVCTLKELNKYRQYLTRLKLDSERNYVREQEMIEKQVNKLYETKRACDRHGSTQFQGWLLQENKRTTPDQELLIKQRYLDMISLELNKLEHTAEKQNVLWIKEEERRYRDHVRRKLSLWRQTEEERKTQEMLLLSKIGEEVNREARYEEQRKKVKDAHRKKKAQLEKKIPYYLPKMQRNYLQREGSEENVFENRSQDETEDERETIKDKASYPRIKKMSVTAGHQKSHQGQKRPSQHLYSSVKTPERRSTLLHSPHDVQSNTAEQKKDRETIRMSYPSNDGEITTLQSPVVSAKTPSICRYSLQDTSKQQVTRADLNGEKAKKSSLNYEPAPGVSFIHDSPIRQDYRPNRCQEKVCMIKFTIEQLRIFSNMLLEKNL</sequence>
<protein>
    <submittedName>
        <fullName evidence="3">Fibrous sheath-interacting protein 2-like isoform X7</fullName>
    </submittedName>
</protein>
<organism evidence="2 3">
    <name type="scientific">Bos indicus</name>
    <name type="common">Zebu</name>
    <dbReference type="NCBI Taxonomy" id="9915"/>
    <lineage>
        <taxon>Eukaryota</taxon>
        <taxon>Metazoa</taxon>
        <taxon>Chordata</taxon>
        <taxon>Craniata</taxon>
        <taxon>Vertebrata</taxon>
        <taxon>Euteleostomi</taxon>
        <taxon>Mammalia</taxon>
        <taxon>Eutheria</taxon>
        <taxon>Laurasiatheria</taxon>
        <taxon>Artiodactyla</taxon>
        <taxon>Ruminantia</taxon>
        <taxon>Pecora</taxon>
        <taxon>Bovidae</taxon>
        <taxon>Bovinae</taxon>
        <taxon>Bos</taxon>
    </lineage>
</organism>
<feature type="compositionally biased region" description="Polar residues" evidence="1">
    <location>
        <begin position="405"/>
        <end position="418"/>
    </location>
</feature>
<keyword evidence="2" id="KW-1185">Reference proteome</keyword>
<dbReference type="Proteomes" id="UP001652663">
    <property type="component" value="Chromosome X"/>
</dbReference>
<feature type="region of interest" description="Disordered" evidence="1">
    <location>
        <begin position="312"/>
        <end position="418"/>
    </location>
</feature>